<dbReference type="GO" id="GO:0015276">
    <property type="term" value="F:ligand-gated monoatomic ion channel activity"/>
    <property type="evidence" value="ECO:0007669"/>
    <property type="project" value="InterPro"/>
</dbReference>
<sequence length="556" mass="64530">MNIIALKLLLTIFPHFSLIAQIFKNNFIQDGVFIHCHNNSQVIVLQKAFNDAGIKMLAVKHDDFNKYRIDIKKIKIGIILDASCKGWINVFQAFLNSNHSRIHWIINTNNINSTTQILSQLYLRIDSNVLLIHNNSKGINLHEAYNTDYKRKGNFVVRNVGFWNSSLFTWKQSRNLQGATLKCVSVITDRLKNETYMHFLEQSRHDKTDTLHKLKFYTVIRYLQDMYNFRHTFLFRQPKYQASYYSVYTRPLDGVVWRCMLGVLLVAGLTLNLILKVKKTNFFIDGRDSSLSLIWLLICSAVCQQGMPVNKNAVSARIIIFVTFMFSMMVYQFYNANVLSSLLNEQYSYIRNLNDLLHSDLKAGVEDMPFNKDYFKRTTDPVSLDLYKAKIATDKHYNFFDAEYGMGLVKRGGFAFHVDTSAAYAVMRKTFSEREICEVGEVQLFPPQYVGAVAVRGSQYREYIAVGVSKLLETGLMNRIKSIWESRKPPCAKQRYSTIMAVNIREFSMALLFLLWGCMLSLFILILEIFVHKIKRRNMGRTHLKKLKPWGETYSS</sequence>
<keyword evidence="8" id="KW-0325">Glycoprotein</keyword>
<evidence type="ECO:0000256" key="2">
    <source>
        <dbReference type="ARBA" id="ARBA00008685"/>
    </source>
</evidence>
<evidence type="ECO:0000256" key="10">
    <source>
        <dbReference type="SAM" id="SignalP"/>
    </source>
</evidence>
<keyword evidence="10" id="KW-0732">Signal</keyword>
<feature type="signal peptide" evidence="10">
    <location>
        <begin position="1"/>
        <end position="19"/>
    </location>
</feature>
<keyword evidence="6 9" id="KW-0472">Membrane</keyword>
<dbReference type="Proteomes" id="UP000694872">
    <property type="component" value="Unplaced"/>
</dbReference>
<keyword evidence="5 9" id="KW-1133">Transmembrane helix</keyword>
<dbReference type="InterPro" id="IPR001320">
    <property type="entry name" value="Iontro_rcpt_C"/>
</dbReference>
<comment type="similarity">
    <text evidence="2">Belongs to the glutamate-gated ion channel (TC 1.A.10.1) family.</text>
</comment>
<dbReference type="SUPFAM" id="SSF53850">
    <property type="entry name" value="Periplasmic binding protein-like II"/>
    <property type="match status" value="1"/>
</dbReference>
<name>A0AAJ7E4Z5_PAPXU</name>
<evidence type="ECO:0000256" key="9">
    <source>
        <dbReference type="SAM" id="Phobius"/>
    </source>
</evidence>
<dbReference type="Pfam" id="PF00060">
    <property type="entry name" value="Lig_chan"/>
    <property type="match status" value="1"/>
</dbReference>
<reference evidence="12" key="1">
    <citation type="submission" date="2025-08" db="UniProtKB">
        <authorList>
            <consortium name="RefSeq"/>
        </authorList>
    </citation>
    <scope>IDENTIFICATION</scope>
</reference>
<accession>A0AAJ7E4Z5</accession>
<keyword evidence="7" id="KW-0675">Receptor</keyword>
<evidence type="ECO:0000256" key="3">
    <source>
        <dbReference type="ARBA" id="ARBA00022475"/>
    </source>
</evidence>
<evidence type="ECO:0000256" key="1">
    <source>
        <dbReference type="ARBA" id="ARBA00004651"/>
    </source>
</evidence>
<dbReference type="PANTHER" id="PTHR42643">
    <property type="entry name" value="IONOTROPIC RECEPTOR 20A-RELATED"/>
    <property type="match status" value="1"/>
</dbReference>
<dbReference type="Gene3D" id="1.10.287.70">
    <property type="match status" value="1"/>
</dbReference>
<protein>
    <submittedName>
        <fullName evidence="12">Uncharacterized protein LOC106114308 isoform X2</fullName>
    </submittedName>
</protein>
<keyword evidence="3" id="KW-1003">Cell membrane</keyword>
<dbReference type="PANTHER" id="PTHR42643:SF30">
    <property type="entry name" value="IONOTROPIC RECEPTOR 40A-RELATED"/>
    <property type="match status" value="1"/>
</dbReference>
<evidence type="ECO:0000256" key="6">
    <source>
        <dbReference type="ARBA" id="ARBA00023136"/>
    </source>
</evidence>
<keyword evidence="4 9" id="KW-0812">Transmembrane</keyword>
<dbReference type="RefSeq" id="XP_013162913.1">
    <property type="nucleotide sequence ID" value="XM_013307459.1"/>
</dbReference>
<organism evidence="12">
    <name type="scientific">Papilio xuthus</name>
    <name type="common">Asian swallowtail butterfly</name>
    <dbReference type="NCBI Taxonomy" id="66420"/>
    <lineage>
        <taxon>Eukaryota</taxon>
        <taxon>Metazoa</taxon>
        <taxon>Ecdysozoa</taxon>
        <taxon>Arthropoda</taxon>
        <taxon>Hexapoda</taxon>
        <taxon>Insecta</taxon>
        <taxon>Pterygota</taxon>
        <taxon>Neoptera</taxon>
        <taxon>Endopterygota</taxon>
        <taxon>Lepidoptera</taxon>
        <taxon>Glossata</taxon>
        <taxon>Ditrysia</taxon>
        <taxon>Papilionoidea</taxon>
        <taxon>Papilionidae</taxon>
        <taxon>Papilioninae</taxon>
        <taxon>Papilio</taxon>
    </lineage>
</organism>
<feature type="transmembrane region" description="Helical" evidence="9">
    <location>
        <begin position="255"/>
        <end position="275"/>
    </location>
</feature>
<evidence type="ECO:0000256" key="8">
    <source>
        <dbReference type="ARBA" id="ARBA00023180"/>
    </source>
</evidence>
<feature type="chain" id="PRO_5042463874" evidence="10">
    <location>
        <begin position="20"/>
        <end position="556"/>
    </location>
</feature>
<dbReference type="GO" id="GO:0005886">
    <property type="term" value="C:plasma membrane"/>
    <property type="evidence" value="ECO:0007669"/>
    <property type="project" value="UniProtKB-SubCell"/>
</dbReference>
<dbReference type="GO" id="GO:0050906">
    <property type="term" value="P:detection of stimulus involved in sensory perception"/>
    <property type="evidence" value="ECO:0007669"/>
    <property type="project" value="UniProtKB-ARBA"/>
</dbReference>
<dbReference type="InterPro" id="IPR052192">
    <property type="entry name" value="Insect_Ionotropic_Sensory_Rcpt"/>
</dbReference>
<proteinExistence type="inferred from homology"/>
<evidence type="ECO:0000256" key="4">
    <source>
        <dbReference type="ARBA" id="ARBA00022692"/>
    </source>
</evidence>
<evidence type="ECO:0000313" key="12">
    <source>
        <dbReference type="RefSeq" id="XP_013162913.1"/>
    </source>
</evidence>
<evidence type="ECO:0000256" key="5">
    <source>
        <dbReference type="ARBA" id="ARBA00022989"/>
    </source>
</evidence>
<dbReference type="GeneID" id="106114308"/>
<comment type="subcellular location">
    <subcellularLocation>
        <location evidence="1">Cell membrane</location>
        <topology evidence="1">Multi-pass membrane protein</topology>
    </subcellularLocation>
</comment>
<feature type="domain" description="Ionotropic glutamate receptor C-terminal" evidence="11">
    <location>
        <begin position="256"/>
        <end position="516"/>
    </location>
</feature>
<gene>
    <name evidence="12" type="primary">LOC106114308</name>
</gene>
<evidence type="ECO:0000256" key="7">
    <source>
        <dbReference type="ARBA" id="ARBA00023170"/>
    </source>
</evidence>
<evidence type="ECO:0000259" key="11">
    <source>
        <dbReference type="Pfam" id="PF00060"/>
    </source>
</evidence>
<feature type="transmembrane region" description="Helical" evidence="9">
    <location>
        <begin position="507"/>
        <end position="531"/>
    </location>
</feature>
<feature type="transmembrane region" description="Helical" evidence="9">
    <location>
        <begin position="314"/>
        <end position="334"/>
    </location>
</feature>
<dbReference type="AlphaFoldDB" id="A0AAJ7E4Z5"/>